<dbReference type="Proteomes" id="UP000697107">
    <property type="component" value="Unassembled WGS sequence"/>
</dbReference>
<feature type="compositionally biased region" description="Basic and acidic residues" evidence="1">
    <location>
        <begin position="292"/>
        <end position="316"/>
    </location>
</feature>
<evidence type="ECO:0000259" key="2">
    <source>
        <dbReference type="PROSITE" id="PS50994"/>
    </source>
</evidence>
<comment type="caution">
    <text evidence="3">The sequence shown here is derived from an EMBL/GenBank/DDBJ whole genome shotgun (WGS) entry which is preliminary data.</text>
</comment>
<dbReference type="Proteomes" id="UP000735874">
    <property type="component" value="Unassembled WGS sequence"/>
</dbReference>
<dbReference type="PANTHER" id="PTHR37984:SF5">
    <property type="entry name" value="PROTEIN NYNRIN-LIKE"/>
    <property type="match status" value="1"/>
</dbReference>
<dbReference type="AlphaFoldDB" id="A0A8T0Y7S2"/>
<dbReference type="Gene3D" id="3.30.420.10">
    <property type="entry name" value="Ribonuclease H-like superfamily/Ribonuclease H"/>
    <property type="match status" value="1"/>
</dbReference>
<dbReference type="VEuPathDB" id="FungiDB:PC110_g21276"/>
<gene>
    <name evidence="3" type="ORF">PC113_g23608</name>
    <name evidence="4" type="ORF">PC118_g23772</name>
</gene>
<dbReference type="EMBL" id="RCMG01002295">
    <property type="protein sequence ID" value="KAG2811981.1"/>
    <property type="molecule type" value="Genomic_DNA"/>
</dbReference>
<dbReference type="SUPFAM" id="SSF53098">
    <property type="entry name" value="Ribonuclease H-like"/>
    <property type="match status" value="1"/>
</dbReference>
<dbReference type="InterPro" id="IPR001584">
    <property type="entry name" value="Integrase_cat-core"/>
</dbReference>
<name>A0A8T0Y7S2_9STRA</name>
<dbReference type="EMBL" id="RCML01002424">
    <property type="protein sequence ID" value="KAG2957940.1"/>
    <property type="molecule type" value="Genomic_DNA"/>
</dbReference>
<evidence type="ECO:0000313" key="4">
    <source>
        <dbReference type="EMBL" id="KAG2957940.1"/>
    </source>
</evidence>
<evidence type="ECO:0000313" key="5">
    <source>
        <dbReference type="Proteomes" id="UP000735874"/>
    </source>
</evidence>
<dbReference type="GO" id="GO:0003676">
    <property type="term" value="F:nucleic acid binding"/>
    <property type="evidence" value="ECO:0007669"/>
    <property type="project" value="InterPro"/>
</dbReference>
<dbReference type="GO" id="GO:0015074">
    <property type="term" value="P:DNA integration"/>
    <property type="evidence" value="ECO:0007669"/>
    <property type="project" value="InterPro"/>
</dbReference>
<organism evidence="3 5">
    <name type="scientific">Phytophthora cactorum</name>
    <dbReference type="NCBI Taxonomy" id="29920"/>
    <lineage>
        <taxon>Eukaryota</taxon>
        <taxon>Sar</taxon>
        <taxon>Stramenopiles</taxon>
        <taxon>Oomycota</taxon>
        <taxon>Peronosporomycetes</taxon>
        <taxon>Peronosporales</taxon>
        <taxon>Peronosporaceae</taxon>
        <taxon>Phytophthora</taxon>
    </lineage>
</organism>
<dbReference type="InterPro" id="IPR036397">
    <property type="entry name" value="RNaseH_sf"/>
</dbReference>
<dbReference type="PROSITE" id="PS50994">
    <property type="entry name" value="INTEGRASE"/>
    <property type="match status" value="1"/>
</dbReference>
<dbReference type="InterPro" id="IPR012337">
    <property type="entry name" value="RNaseH-like_sf"/>
</dbReference>
<dbReference type="PANTHER" id="PTHR37984">
    <property type="entry name" value="PROTEIN CBG26694"/>
    <property type="match status" value="1"/>
</dbReference>
<dbReference type="InterPro" id="IPR056924">
    <property type="entry name" value="SH3_Tf2-1"/>
</dbReference>
<evidence type="ECO:0000256" key="1">
    <source>
        <dbReference type="SAM" id="MobiDB-lite"/>
    </source>
</evidence>
<feature type="compositionally biased region" description="Basic and acidic residues" evidence="1">
    <location>
        <begin position="235"/>
        <end position="250"/>
    </location>
</feature>
<dbReference type="InterPro" id="IPR050951">
    <property type="entry name" value="Retrovirus_Pol_polyprotein"/>
</dbReference>
<accession>A0A8T0Y7S2</accession>
<reference evidence="3" key="1">
    <citation type="submission" date="2018-10" db="EMBL/GenBank/DDBJ databases">
        <title>Effector identification in a new, highly contiguous assembly of the strawberry crown rot pathogen Phytophthora cactorum.</title>
        <authorList>
            <person name="Armitage A.D."/>
            <person name="Nellist C.F."/>
            <person name="Bates H."/>
            <person name="Vickerstaff R.J."/>
            <person name="Harrison R.J."/>
        </authorList>
    </citation>
    <scope>NUCLEOTIDE SEQUENCE</scope>
    <source>
        <strain evidence="3">15-7</strain>
        <strain evidence="4">P415</strain>
    </source>
</reference>
<dbReference type="Pfam" id="PF24626">
    <property type="entry name" value="SH3_Tf2-1"/>
    <property type="match status" value="1"/>
</dbReference>
<feature type="region of interest" description="Disordered" evidence="1">
    <location>
        <begin position="226"/>
        <end position="336"/>
    </location>
</feature>
<evidence type="ECO:0000313" key="3">
    <source>
        <dbReference type="EMBL" id="KAG2811981.1"/>
    </source>
</evidence>
<feature type="domain" description="Integrase catalytic" evidence="2">
    <location>
        <begin position="1"/>
        <end position="66"/>
    </location>
</feature>
<sequence>MSTADHPQTDGQIERVNCVVEDILRSVCAEAPRRWSEMLPLVEFSLNNGVHASTGLAPFYANGLANPRVPLTPPRRGSGLSGGGIADHLADISPVAVRKQVDDFVSLWLSVLRQVREAMAESQNLQKEYADAQGRGNVERFEVGDLVLLNAKNLPTHAVSAVFKTKLRPRFIGPFKVVTKKGLAYALNLPKKMRTHPVFYVGLLKPYQDPAQVSVEVLAPGPRAAVQQRVVGPPDAERTAEGIATDRADPAAEQPDALGRRPGSGEHSVSRTSPPDGASPRDRSPSGCVSRSCREQRSSTSEHAHPAQSHRGDSQRGGRGAACPPPALLDEHGERHYHVERLVVRRRR</sequence>
<protein>
    <recommendedName>
        <fullName evidence="2">Integrase catalytic domain-containing protein</fullName>
    </recommendedName>
</protein>
<proteinExistence type="predicted"/>